<dbReference type="GO" id="GO:0015920">
    <property type="term" value="P:lipopolysaccharide transport"/>
    <property type="evidence" value="ECO:0007669"/>
    <property type="project" value="TreeGrafter"/>
</dbReference>
<evidence type="ECO:0000256" key="2">
    <source>
        <dbReference type="ARBA" id="ARBA00022475"/>
    </source>
</evidence>
<keyword evidence="3 6" id="KW-0812">Transmembrane</keyword>
<gene>
    <name evidence="7" type="ORF">AHMF7605_26440</name>
</gene>
<feature type="transmembrane region" description="Helical" evidence="6">
    <location>
        <begin position="335"/>
        <end position="353"/>
    </location>
</feature>
<evidence type="ECO:0000256" key="1">
    <source>
        <dbReference type="ARBA" id="ARBA00004651"/>
    </source>
</evidence>
<dbReference type="PANTHER" id="PTHR33529">
    <property type="entry name" value="SLR0882 PROTEIN-RELATED"/>
    <property type="match status" value="1"/>
</dbReference>
<feature type="transmembrane region" description="Helical" evidence="6">
    <location>
        <begin position="277"/>
        <end position="295"/>
    </location>
</feature>
<evidence type="ECO:0000256" key="5">
    <source>
        <dbReference type="ARBA" id="ARBA00023136"/>
    </source>
</evidence>
<organism evidence="7 8">
    <name type="scientific">Adhaeribacter arboris</name>
    <dbReference type="NCBI Taxonomy" id="2072846"/>
    <lineage>
        <taxon>Bacteria</taxon>
        <taxon>Pseudomonadati</taxon>
        <taxon>Bacteroidota</taxon>
        <taxon>Cytophagia</taxon>
        <taxon>Cytophagales</taxon>
        <taxon>Hymenobacteraceae</taxon>
        <taxon>Adhaeribacter</taxon>
    </lineage>
</organism>
<evidence type="ECO:0000256" key="6">
    <source>
        <dbReference type="SAM" id="Phobius"/>
    </source>
</evidence>
<feature type="transmembrane region" description="Helical" evidence="6">
    <location>
        <begin position="12"/>
        <end position="33"/>
    </location>
</feature>
<feature type="transmembrane region" description="Helical" evidence="6">
    <location>
        <begin position="53"/>
        <end position="79"/>
    </location>
</feature>
<feature type="transmembrane region" description="Helical" evidence="6">
    <location>
        <begin position="100"/>
        <end position="123"/>
    </location>
</feature>
<reference evidence="7 8" key="1">
    <citation type="submission" date="2018-03" db="EMBL/GenBank/DDBJ databases">
        <title>Adhaeribacter sp. HMF7605 Genome sequencing and assembly.</title>
        <authorList>
            <person name="Kang H."/>
            <person name="Kang J."/>
            <person name="Cha I."/>
            <person name="Kim H."/>
            <person name="Joh K."/>
        </authorList>
    </citation>
    <scope>NUCLEOTIDE SEQUENCE [LARGE SCALE GENOMIC DNA]</scope>
    <source>
        <strain evidence="7 8">HMF7605</strain>
    </source>
</reference>
<dbReference type="InterPro" id="IPR005495">
    <property type="entry name" value="LptG/LptF_permease"/>
</dbReference>
<keyword evidence="5 6" id="KW-0472">Membrane</keyword>
<keyword evidence="2" id="KW-1003">Cell membrane</keyword>
<proteinExistence type="predicted"/>
<dbReference type="AlphaFoldDB" id="A0A2T2YMQ0"/>
<dbReference type="RefSeq" id="WP_106932959.1">
    <property type="nucleotide sequence ID" value="NZ_PYFT01000001.1"/>
</dbReference>
<protein>
    <submittedName>
        <fullName evidence="7">Permease</fullName>
    </submittedName>
</protein>
<name>A0A2T2YMQ0_9BACT</name>
<dbReference type="Pfam" id="PF03739">
    <property type="entry name" value="LptF_LptG"/>
    <property type="match status" value="1"/>
</dbReference>
<sequence>MKLLDTYILKKYLSTFVFVVLILVVIICVIDFTEKNDDFLETNPPFKSIIFDYYLNLIPFYSNMLSPITVFIATVFVTAKLAGRTEIVAILSSGVSFRRMLWPYILGAIVIGVFTFAMIGWVIPNSNKTRVAFEVKYIKKPYTFEGRNIHFKLNPESYAYIESYNNTANIGYKFTLETIKGNELLAKLTSDAITWDEKKSKWHLDNYVLRKFVGDKEITKQYGPLDTTLNLLPKDFASTYRLAETLTLPELNKFIKQKKMRGADDTEIYLIEKYERFSYPFAIIILTVIGVILSSKKRRGGIGLQVALGFTLAFIFIIFVIMSRSLAQVGDVSPMLASWIPSIIFTFIGIILYKTVPR</sequence>
<keyword evidence="4 6" id="KW-1133">Transmembrane helix</keyword>
<evidence type="ECO:0000313" key="8">
    <source>
        <dbReference type="Proteomes" id="UP000240357"/>
    </source>
</evidence>
<evidence type="ECO:0000313" key="7">
    <source>
        <dbReference type="EMBL" id="PSR56783.1"/>
    </source>
</evidence>
<keyword evidence="8" id="KW-1185">Reference proteome</keyword>
<dbReference type="GO" id="GO:0043190">
    <property type="term" value="C:ATP-binding cassette (ABC) transporter complex"/>
    <property type="evidence" value="ECO:0007669"/>
    <property type="project" value="TreeGrafter"/>
</dbReference>
<dbReference type="OrthoDB" id="9807977at2"/>
<accession>A0A2T2YMQ0</accession>
<comment type="subcellular location">
    <subcellularLocation>
        <location evidence="1">Cell membrane</location>
        <topology evidence="1">Multi-pass membrane protein</topology>
    </subcellularLocation>
</comment>
<comment type="caution">
    <text evidence="7">The sequence shown here is derived from an EMBL/GenBank/DDBJ whole genome shotgun (WGS) entry which is preliminary data.</text>
</comment>
<dbReference type="PANTHER" id="PTHR33529:SF8">
    <property type="entry name" value="PERMEASE, YJGP_YJGQ FAMILY"/>
    <property type="match status" value="1"/>
</dbReference>
<feature type="transmembrane region" description="Helical" evidence="6">
    <location>
        <begin position="302"/>
        <end position="323"/>
    </location>
</feature>
<dbReference type="EMBL" id="PYFT01000001">
    <property type="protein sequence ID" value="PSR56783.1"/>
    <property type="molecule type" value="Genomic_DNA"/>
</dbReference>
<evidence type="ECO:0000256" key="4">
    <source>
        <dbReference type="ARBA" id="ARBA00022989"/>
    </source>
</evidence>
<evidence type="ECO:0000256" key="3">
    <source>
        <dbReference type="ARBA" id="ARBA00022692"/>
    </source>
</evidence>
<dbReference type="Proteomes" id="UP000240357">
    <property type="component" value="Unassembled WGS sequence"/>
</dbReference>